<evidence type="ECO:0000313" key="2">
    <source>
        <dbReference type="EMBL" id="PRD47233.1"/>
    </source>
</evidence>
<dbReference type="InterPro" id="IPR013784">
    <property type="entry name" value="Carb-bd-like_fold"/>
</dbReference>
<protein>
    <recommendedName>
        <fullName evidence="1">DUF4382 domain-containing protein</fullName>
    </recommendedName>
</protein>
<dbReference type="InterPro" id="IPR025491">
    <property type="entry name" value="DUF4382"/>
</dbReference>
<name>A0A2S9J368_9SPHI</name>
<dbReference type="OrthoDB" id="2111471at2"/>
<dbReference type="AlphaFoldDB" id="A0A2S9J368"/>
<sequence>MRTVLFSGIAALALLSACESDDDGKTGTTPISVKITDAPGRYDAVLLNIDKIEILTSNGRTTLDVDDNEPFDILEFSMGKDTLLANETIASGRLQEVRLILDDEGNEIIVDGQPHALTTPSGQSSGVKIKVQDELIPNVAYTLLLDFDVASSIVQQGNGGYSLKPVIRAIPEAVSGVIHGVVLPLEAAPKIYIEIGDERIGAITNAEGRFYFPGIEDGTYTIIIEPENDAYGNRTIDGVTVETGIAKDIGTITLDVAS</sequence>
<comment type="caution">
    <text evidence="2">The sequence shown here is derived from an EMBL/GenBank/DDBJ whole genome shotgun (WGS) entry which is preliminary data.</text>
</comment>
<organism evidence="2 3">
    <name type="scientific">Sphingobacterium haloxyli</name>
    <dbReference type="NCBI Taxonomy" id="2100533"/>
    <lineage>
        <taxon>Bacteria</taxon>
        <taxon>Pseudomonadati</taxon>
        <taxon>Bacteroidota</taxon>
        <taxon>Sphingobacteriia</taxon>
        <taxon>Sphingobacteriales</taxon>
        <taxon>Sphingobacteriaceae</taxon>
        <taxon>Sphingobacterium</taxon>
    </lineage>
</organism>
<reference evidence="2 3" key="1">
    <citation type="submission" date="2018-02" db="EMBL/GenBank/DDBJ databases">
        <title>The draft genome of Sphingobacterium sp. 5JN-11.</title>
        <authorList>
            <person name="Liu L."/>
            <person name="Li L."/>
            <person name="Liang L."/>
            <person name="Zhang X."/>
            <person name="Wang T."/>
        </authorList>
    </citation>
    <scope>NUCLEOTIDE SEQUENCE [LARGE SCALE GENOMIC DNA]</scope>
    <source>
        <strain evidence="2 3">5JN-11</strain>
    </source>
</reference>
<dbReference type="SUPFAM" id="SSF49452">
    <property type="entry name" value="Starch-binding domain-like"/>
    <property type="match status" value="1"/>
</dbReference>
<dbReference type="RefSeq" id="WP_105716947.1">
    <property type="nucleotide sequence ID" value="NZ_PVBQ01000007.1"/>
</dbReference>
<accession>A0A2S9J368</accession>
<dbReference type="GO" id="GO:0030246">
    <property type="term" value="F:carbohydrate binding"/>
    <property type="evidence" value="ECO:0007669"/>
    <property type="project" value="InterPro"/>
</dbReference>
<evidence type="ECO:0000259" key="1">
    <source>
        <dbReference type="Pfam" id="PF14321"/>
    </source>
</evidence>
<feature type="domain" description="DUF4382" evidence="1">
    <location>
        <begin position="29"/>
        <end position="165"/>
    </location>
</feature>
<dbReference type="Proteomes" id="UP000239711">
    <property type="component" value="Unassembled WGS sequence"/>
</dbReference>
<dbReference type="PROSITE" id="PS51257">
    <property type="entry name" value="PROKAR_LIPOPROTEIN"/>
    <property type="match status" value="1"/>
</dbReference>
<dbReference type="Pfam" id="PF14321">
    <property type="entry name" value="DUF4382"/>
    <property type="match status" value="1"/>
</dbReference>
<dbReference type="EMBL" id="PVBQ01000007">
    <property type="protein sequence ID" value="PRD47233.1"/>
    <property type="molecule type" value="Genomic_DNA"/>
</dbReference>
<dbReference type="Gene3D" id="2.60.40.1120">
    <property type="entry name" value="Carboxypeptidase-like, regulatory domain"/>
    <property type="match status" value="1"/>
</dbReference>
<gene>
    <name evidence="2" type="ORF">C5745_10390</name>
</gene>
<evidence type="ECO:0000313" key="3">
    <source>
        <dbReference type="Proteomes" id="UP000239711"/>
    </source>
</evidence>
<keyword evidence="3" id="KW-1185">Reference proteome</keyword>
<proteinExistence type="predicted"/>